<dbReference type="OrthoDB" id="8448084at2"/>
<dbReference type="EMBL" id="CP000774">
    <property type="protein sequence ID" value="ABS64234.1"/>
    <property type="molecule type" value="Genomic_DNA"/>
</dbReference>
<dbReference type="HOGENOM" id="CLU_2424259_0_0_5"/>
<dbReference type="AlphaFoldDB" id="A7HWF1"/>
<dbReference type="KEGG" id="pla:Plav_2626"/>
<proteinExistence type="predicted"/>
<protein>
    <recommendedName>
        <fullName evidence="3">ABM domain-containing protein</fullName>
    </recommendedName>
</protein>
<evidence type="ECO:0000313" key="1">
    <source>
        <dbReference type="EMBL" id="ABS64234.1"/>
    </source>
</evidence>
<dbReference type="Proteomes" id="UP000006377">
    <property type="component" value="Chromosome"/>
</dbReference>
<organism evidence="1 2">
    <name type="scientific">Parvibaculum lavamentivorans (strain DS-1 / DSM 13023 / NCIMB 13966)</name>
    <dbReference type="NCBI Taxonomy" id="402881"/>
    <lineage>
        <taxon>Bacteria</taxon>
        <taxon>Pseudomonadati</taxon>
        <taxon>Pseudomonadota</taxon>
        <taxon>Alphaproteobacteria</taxon>
        <taxon>Hyphomicrobiales</taxon>
        <taxon>Parvibaculaceae</taxon>
        <taxon>Parvibaculum</taxon>
    </lineage>
</organism>
<dbReference type="STRING" id="402881.Plav_2626"/>
<sequence length="91" mass="10586">MPVALLITFETSQADHILTQLRAYKEREFDRNPPRGFLRSSVEESAGKVVFRSEWENDDALEYVRDSAPFEACLDLCDIYADDRKDEKIEI</sequence>
<dbReference type="RefSeq" id="WP_012111546.1">
    <property type="nucleotide sequence ID" value="NC_009719.1"/>
</dbReference>
<dbReference type="eggNOG" id="ENOG502ZXEG">
    <property type="taxonomic scope" value="Bacteria"/>
</dbReference>
<accession>A7HWF1</accession>
<name>A7HWF1_PARL1</name>
<reference evidence="1 2" key="1">
    <citation type="journal article" date="2011" name="Stand. Genomic Sci.">
        <title>Complete genome sequence of Parvibaculum lavamentivorans type strain (DS-1(T)).</title>
        <authorList>
            <person name="Schleheck D."/>
            <person name="Weiss M."/>
            <person name="Pitluck S."/>
            <person name="Bruce D."/>
            <person name="Land M.L."/>
            <person name="Han S."/>
            <person name="Saunders E."/>
            <person name="Tapia R."/>
            <person name="Detter C."/>
            <person name="Brettin T."/>
            <person name="Han J."/>
            <person name="Woyke T."/>
            <person name="Goodwin L."/>
            <person name="Pennacchio L."/>
            <person name="Nolan M."/>
            <person name="Cook A.M."/>
            <person name="Kjelleberg S."/>
            <person name="Thomas T."/>
        </authorList>
    </citation>
    <scope>NUCLEOTIDE SEQUENCE [LARGE SCALE GENOMIC DNA]</scope>
    <source>
        <strain evidence="2">DS-1 / DSM 13023 / NCIMB 13966</strain>
    </source>
</reference>
<evidence type="ECO:0008006" key="3">
    <source>
        <dbReference type="Google" id="ProtNLM"/>
    </source>
</evidence>
<keyword evidence="2" id="KW-1185">Reference proteome</keyword>
<evidence type="ECO:0000313" key="2">
    <source>
        <dbReference type="Proteomes" id="UP000006377"/>
    </source>
</evidence>
<gene>
    <name evidence="1" type="ordered locus">Plav_2626</name>
</gene>